<dbReference type="AlphaFoldDB" id="A0A975J365"/>
<organism evidence="1 2">
    <name type="scientific">Luteolibacter ambystomatis</name>
    <dbReference type="NCBI Taxonomy" id="2824561"/>
    <lineage>
        <taxon>Bacteria</taxon>
        <taxon>Pseudomonadati</taxon>
        <taxon>Verrucomicrobiota</taxon>
        <taxon>Verrucomicrobiia</taxon>
        <taxon>Verrucomicrobiales</taxon>
        <taxon>Verrucomicrobiaceae</taxon>
        <taxon>Luteolibacter</taxon>
    </lineage>
</organism>
<proteinExistence type="predicted"/>
<keyword evidence="2" id="KW-1185">Reference proteome</keyword>
<sequence>MQHLVRSRNLAGSLAEVETYAGKCRQAGLASGTGLSDPETEFWLMCHREWKEDDPGVLWTMMRLFDQWIPRNPEEFAQEADF</sequence>
<accession>A0A975J365</accession>
<gene>
    <name evidence="1" type="ORF">KBB96_10030</name>
</gene>
<dbReference type="RefSeq" id="WP_211634560.1">
    <property type="nucleotide sequence ID" value="NZ_CP073100.1"/>
</dbReference>
<protein>
    <submittedName>
        <fullName evidence="1">Uncharacterized protein</fullName>
    </submittedName>
</protein>
<evidence type="ECO:0000313" key="2">
    <source>
        <dbReference type="Proteomes" id="UP000676169"/>
    </source>
</evidence>
<dbReference type="KEGG" id="lamb:KBB96_10030"/>
<reference evidence="1" key="1">
    <citation type="submission" date="2021-04" db="EMBL/GenBank/DDBJ databases">
        <title>Luteolibacter sp. 32A isolated from the skin of an Anderson's salamander (Ambystoma andersonii).</title>
        <authorList>
            <person name="Spergser J."/>
            <person name="Busse H.-J."/>
        </authorList>
    </citation>
    <scope>NUCLEOTIDE SEQUENCE</scope>
    <source>
        <strain evidence="1">32A</strain>
    </source>
</reference>
<evidence type="ECO:0000313" key="1">
    <source>
        <dbReference type="EMBL" id="QUE53218.1"/>
    </source>
</evidence>
<dbReference type="EMBL" id="CP073100">
    <property type="protein sequence ID" value="QUE53218.1"/>
    <property type="molecule type" value="Genomic_DNA"/>
</dbReference>
<name>A0A975J365_9BACT</name>
<dbReference type="Proteomes" id="UP000676169">
    <property type="component" value="Chromosome"/>
</dbReference>